<dbReference type="PROSITE" id="PS50280">
    <property type="entry name" value="SET"/>
    <property type="match status" value="1"/>
</dbReference>
<sequence>MLISDTDFENDGFVSGKEWDFEAQPTRPILVSSSPSAAPALRDDSPSDHSICPIAKVTHDDDDDAATSAQEDSDDDVFDKGAEKVNFIDSNEVFVEADDGDKDKLRDNGVEEADYSNSAARVRVAFLKAMVMLMLMVEGGGGGEDVVRAQDVVVGGGESGENGDGFKSDVVEWVIDAYRLGDKLKFANHSSKPNCYPKVMMVGGDHRVGIFSKENIEAGDELFYNYSYSEDCAPAWALPPKDKDSKKKESKKFRGKAKKHYTR</sequence>
<organism evidence="3 4">
    <name type="scientific">Flemingia macrophylla</name>
    <dbReference type="NCBI Taxonomy" id="520843"/>
    <lineage>
        <taxon>Eukaryota</taxon>
        <taxon>Viridiplantae</taxon>
        <taxon>Streptophyta</taxon>
        <taxon>Embryophyta</taxon>
        <taxon>Tracheophyta</taxon>
        <taxon>Spermatophyta</taxon>
        <taxon>Magnoliopsida</taxon>
        <taxon>eudicotyledons</taxon>
        <taxon>Gunneridae</taxon>
        <taxon>Pentapetalae</taxon>
        <taxon>rosids</taxon>
        <taxon>fabids</taxon>
        <taxon>Fabales</taxon>
        <taxon>Fabaceae</taxon>
        <taxon>Papilionoideae</taxon>
        <taxon>50 kb inversion clade</taxon>
        <taxon>NPAAA clade</taxon>
        <taxon>indigoferoid/millettioid clade</taxon>
        <taxon>Phaseoleae</taxon>
        <taxon>Flemingia</taxon>
    </lineage>
</organism>
<accession>A0ABD1NC35</accession>
<protein>
    <recommendedName>
        <fullName evidence="2">SET domain-containing protein</fullName>
    </recommendedName>
</protein>
<proteinExistence type="predicted"/>
<feature type="compositionally biased region" description="Acidic residues" evidence="1">
    <location>
        <begin position="60"/>
        <end position="76"/>
    </location>
</feature>
<dbReference type="InterPro" id="IPR045318">
    <property type="entry name" value="EZH1/2-like"/>
</dbReference>
<dbReference type="InterPro" id="IPR046341">
    <property type="entry name" value="SET_dom_sf"/>
</dbReference>
<feature type="domain" description="SET" evidence="2">
    <location>
        <begin position="120"/>
        <end position="227"/>
    </location>
</feature>
<feature type="compositionally biased region" description="Acidic residues" evidence="1">
    <location>
        <begin position="1"/>
        <end position="10"/>
    </location>
</feature>
<dbReference type="Gene3D" id="2.170.270.10">
    <property type="entry name" value="SET domain"/>
    <property type="match status" value="1"/>
</dbReference>
<dbReference type="EMBL" id="JBGMDY010000002">
    <property type="protein sequence ID" value="KAL2345481.1"/>
    <property type="molecule type" value="Genomic_DNA"/>
</dbReference>
<keyword evidence="4" id="KW-1185">Reference proteome</keyword>
<dbReference type="InterPro" id="IPR001214">
    <property type="entry name" value="SET_dom"/>
</dbReference>
<evidence type="ECO:0000313" key="4">
    <source>
        <dbReference type="Proteomes" id="UP001603857"/>
    </source>
</evidence>
<dbReference type="SMART" id="SM00317">
    <property type="entry name" value="SET"/>
    <property type="match status" value="1"/>
</dbReference>
<gene>
    <name evidence="3" type="ORF">Fmac_006766</name>
</gene>
<evidence type="ECO:0000256" key="1">
    <source>
        <dbReference type="SAM" id="MobiDB-lite"/>
    </source>
</evidence>
<reference evidence="3 4" key="1">
    <citation type="submission" date="2024-08" db="EMBL/GenBank/DDBJ databases">
        <title>Insights into the chromosomal genome structure of Flemingia macrophylla.</title>
        <authorList>
            <person name="Ding Y."/>
            <person name="Zhao Y."/>
            <person name="Bi W."/>
            <person name="Wu M."/>
            <person name="Zhao G."/>
            <person name="Gong Y."/>
            <person name="Li W."/>
            <person name="Zhang P."/>
        </authorList>
    </citation>
    <scope>NUCLEOTIDE SEQUENCE [LARGE SCALE GENOMIC DNA]</scope>
    <source>
        <strain evidence="3">DYQJB</strain>
        <tissue evidence="3">Leaf</tissue>
    </source>
</reference>
<comment type="caution">
    <text evidence="3">The sequence shown here is derived from an EMBL/GenBank/DDBJ whole genome shotgun (WGS) entry which is preliminary data.</text>
</comment>
<dbReference type="PANTHER" id="PTHR45747">
    <property type="entry name" value="HISTONE-LYSINE N-METHYLTRANSFERASE E(Z)"/>
    <property type="match status" value="1"/>
</dbReference>
<feature type="region of interest" description="Disordered" evidence="1">
    <location>
        <begin position="1"/>
        <end position="76"/>
    </location>
</feature>
<feature type="compositionally biased region" description="Basic residues" evidence="1">
    <location>
        <begin position="248"/>
        <end position="263"/>
    </location>
</feature>
<dbReference type="AlphaFoldDB" id="A0ABD1NC35"/>
<feature type="region of interest" description="Disordered" evidence="1">
    <location>
        <begin position="236"/>
        <end position="263"/>
    </location>
</feature>
<evidence type="ECO:0000313" key="3">
    <source>
        <dbReference type="EMBL" id="KAL2345481.1"/>
    </source>
</evidence>
<dbReference type="Pfam" id="PF00856">
    <property type="entry name" value="SET"/>
    <property type="match status" value="1"/>
</dbReference>
<name>A0ABD1NC35_9FABA</name>
<evidence type="ECO:0000259" key="2">
    <source>
        <dbReference type="PROSITE" id="PS50280"/>
    </source>
</evidence>
<dbReference type="Proteomes" id="UP001603857">
    <property type="component" value="Unassembled WGS sequence"/>
</dbReference>
<dbReference type="PANTHER" id="PTHR45747:SF14">
    <property type="entry name" value="HISTONE-LYSINE N-METHYLTRANSFERASE EZA1"/>
    <property type="match status" value="1"/>
</dbReference>
<dbReference type="SUPFAM" id="SSF82199">
    <property type="entry name" value="SET domain"/>
    <property type="match status" value="1"/>
</dbReference>